<evidence type="ECO:0000256" key="13">
    <source>
        <dbReference type="ARBA" id="ARBA00024209"/>
    </source>
</evidence>
<dbReference type="InterPro" id="IPR013083">
    <property type="entry name" value="Znf_RING/FYVE/PHD"/>
</dbReference>
<dbReference type="PROSITE" id="PS50089">
    <property type="entry name" value="ZF_RING_2"/>
    <property type="match status" value="1"/>
</dbReference>
<evidence type="ECO:0000256" key="5">
    <source>
        <dbReference type="ARBA" id="ARBA00022679"/>
    </source>
</evidence>
<evidence type="ECO:0000256" key="2">
    <source>
        <dbReference type="ARBA" id="ARBA00004167"/>
    </source>
</evidence>
<dbReference type="GO" id="GO:0008270">
    <property type="term" value="F:zinc ion binding"/>
    <property type="evidence" value="ECO:0007669"/>
    <property type="project" value="UniProtKB-KW"/>
</dbReference>
<name>A0A2P6S4J8_ROSCH</name>
<dbReference type="Gramene" id="PRQ53596">
    <property type="protein sequence ID" value="PRQ53596"/>
    <property type="gene ID" value="RchiOBHm_Chr2g0168281"/>
</dbReference>
<dbReference type="GO" id="GO:0016567">
    <property type="term" value="P:protein ubiquitination"/>
    <property type="evidence" value="ECO:0007669"/>
    <property type="project" value="UniProtKB-UniPathway"/>
</dbReference>
<evidence type="ECO:0000256" key="14">
    <source>
        <dbReference type="PROSITE-ProRule" id="PRU00175"/>
    </source>
</evidence>
<keyword evidence="7" id="KW-0479">Metal-binding</keyword>
<comment type="catalytic activity">
    <reaction evidence="1">
        <text>S-ubiquitinyl-[E2 ubiquitin-conjugating enzyme]-L-cysteine + [acceptor protein]-L-lysine = [E2 ubiquitin-conjugating enzyme]-L-cysteine + N(6)-ubiquitinyl-[acceptor protein]-L-lysine.</text>
        <dbReference type="EC" id="2.3.2.27"/>
    </reaction>
</comment>
<keyword evidence="5" id="KW-0808">Transferase</keyword>
<dbReference type="PANTHER" id="PTHR46913">
    <property type="entry name" value="RING-H2 FINGER PROTEIN ATL16"/>
    <property type="match status" value="1"/>
</dbReference>
<evidence type="ECO:0000256" key="6">
    <source>
        <dbReference type="ARBA" id="ARBA00022692"/>
    </source>
</evidence>
<dbReference type="SUPFAM" id="SSF57850">
    <property type="entry name" value="RING/U-box"/>
    <property type="match status" value="1"/>
</dbReference>
<evidence type="ECO:0000259" key="15">
    <source>
        <dbReference type="PROSITE" id="PS50089"/>
    </source>
</evidence>
<keyword evidence="9" id="KW-0833">Ubl conjugation pathway</keyword>
<evidence type="ECO:0000256" key="7">
    <source>
        <dbReference type="ARBA" id="ARBA00022723"/>
    </source>
</evidence>
<keyword evidence="6" id="KW-0812">Transmembrane</keyword>
<dbReference type="GO" id="GO:0061630">
    <property type="term" value="F:ubiquitin protein ligase activity"/>
    <property type="evidence" value="ECO:0007669"/>
    <property type="project" value="UniProtKB-EC"/>
</dbReference>
<evidence type="ECO:0000313" key="17">
    <source>
        <dbReference type="Proteomes" id="UP000238479"/>
    </source>
</evidence>
<evidence type="ECO:0000256" key="1">
    <source>
        <dbReference type="ARBA" id="ARBA00000900"/>
    </source>
</evidence>
<dbReference type="EMBL" id="PDCK01000040">
    <property type="protein sequence ID" value="PRQ53596.1"/>
    <property type="molecule type" value="Genomic_DNA"/>
</dbReference>
<evidence type="ECO:0000313" key="16">
    <source>
        <dbReference type="EMBL" id="PRQ53596.1"/>
    </source>
</evidence>
<keyword evidence="10" id="KW-0862">Zinc</keyword>
<dbReference type="AlphaFoldDB" id="A0A2P6S4J8"/>
<evidence type="ECO:0000256" key="4">
    <source>
        <dbReference type="ARBA" id="ARBA00012483"/>
    </source>
</evidence>
<keyword evidence="12" id="KW-0472">Membrane</keyword>
<comment type="subcellular location">
    <subcellularLocation>
        <location evidence="2">Membrane</location>
        <topology evidence="2">Single-pass membrane protein</topology>
    </subcellularLocation>
</comment>
<reference evidence="16 17" key="1">
    <citation type="journal article" date="2018" name="Nat. Genet.">
        <title>The Rosa genome provides new insights in the design of modern roses.</title>
        <authorList>
            <person name="Bendahmane M."/>
        </authorList>
    </citation>
    <scope>NUCLEOTIDE SEQUENCE [LARGE SCALE GENOMIC DNA]</scope>
    <source>
        <strain evidence="17">cv. Old Blush</strain>
    </source>
</reference>
<keyword evidence="8 14" id="KW-0863">Zinc-finger</keyword>
<dbReference type="InterPro" id="IPR044600">
    <property type="entry name" value="ATL1/ATL16-like"/>
</dbReference>
<dbReference type="Gene3D" id="3.30.40.10">
    <property type="entry name" value="Zinc/RING finger domain, C3HC4 (zinc finger)"/>
    <property type="match status" value="1"/>
</dbReference>
<organism evidence="16 17">
    <name type="scientific">Rosa chinensis</name>
    <name type="common">China rose</name>
    <dbReference type="NCBI Taxonomy" id="74649"/>
    <lineage>
        <taxon>Eukaryota</taxon>
        <taxon>Viridiplantae</taxon>
        <taxon>Streptophyta</taxon>
        <taxon>Embryophyta</taxon>
        <taxon>Tracheophyta</taxon>
        <taxon>Spermatophyta</taxon>
        <taxon>Magnoliopsida</taxon>
        <taxon>eudicotyledons</taxon>
        <taxon>Gunneridae</taxon>
        <taxon>Pentapetalae</taxon>
        <taxon>rosids</taxon>
        <taxon>fabids</taxon>
        <taxon>Rosales</taxon>
        <taxon>Rosaceae</taxon>
        <taxon>Rosoideae</taxon>
        <taxon>Rosoideae incertae sedis</taxon>
        <taxon>Rosa</taxon>
    </lineage>
</organism>
<dbReference type="InterPro" id="IPR001841">
    <property type="entry name" value="Znf_RING"/>
</dbReference>
<accession>A0A2P6S4J8</accession>
<sequence length="202" mass="22897">MANGQPPVDIKKQASSEICNICWEELQEVNHVKEMPKCKHMFHVHCINAWLAKNACCPLCRRFAVVPDLISILVQEYEDDHDDDGPYVSIHDLLMEDDDETDDIIPILIPDHENGVDPIGLGNVDNAEDVLVGLVEEHIRDYIPILVTYHHDDGLDPMSLGNDDDFDMGLDQEEDAYIESLVFSSSDDDWYGQDDTETQNSQ</sequence>
<evidence type="ECO:0000256" key="8">
    <source>
        <dbReference type="ARBA" id="ARBA00022771"/>
    </source>
</evidence>
<dbReference type="UniPathway" id="UPA00143"/>
<comment type="similarity">
    <text evidence="13">Belongs to the RING-type zinc finger family. ATL subfamily.</text>
</comment>
<evidence type="ECO:0000256" key="3">
    <source>
        <dbReference type="ARBA" id="ARBA00004906"/>
    </source>
</evidence>
<protein>
    <recommendedName>
        <fullName evidence="4">RING-type E3 ubiquitin transferase</fullName>
        <ecNumber evidence="4">2.3.2.27</ecNumber>
    </recommendedName>
</protein>
<dbReference type="SMART" id="SM00184">
    <property type="entry name" value="RING"/>
    <property type="match status" value="1"/>
</dbReference>
<evidence type="ECO:0000256" key="11">
    <source>
        <dbReference type="ARBA" id="ARBA00022989"/>
    </source>
</evidence>
<comment type="caution">
    <text evidence="16">The sequence shown here is derived from an EMBL/GenBank/DDBJ whole genome shotgun (WGS) entry which is preliminary data.</text>
</comment>
<dbReference type="Proteomes" id="UP000238479">
    <property type="component" value="Chromosome 2"/>
</dbReference>
<dbReference type="Pfam" id="PF13639">
    <property type="entry name" value="zf-RING_2"/>
    <property type="match status" value="1"/>
</dbReference>
<feature type="domain" description="RING-type" evidence="15">
    <location>
        <begin position="19"/>
        <end position="61"/>
    </location>
</feature>
<evidence type="ECO:0000256" key="10">
    <source>
        <dbReference type="ARBA" id="ARBA00022833"/>
    </source>
</evidence>
<keyword evidence="11" id="KW-1133">Transmembrane helix</keyword>
<keyword evidence="17" id="KW-1185">Reference proteome</keyword>
<dbReference type="EC" id="2.3.2.27" evidence="4"/>
<evidence type="ECO:0000256" key="9">
    <source>
        <dbReference type="ARBA" id="ARBA00022786"/>
    </source>
</evidence>
<dbReference type="GO" id="GO:0016020">
    <property type="term" value="C:membrane"/>
    <property type="evidence" value="ECO:0007669"/>
    <property type="project" value="UniProtKB-SubCell"/>
</dbReference>
<proteinExistence type="inferred from homology"/>
<dbReference type="PANTHER" id="PTHR46913:SF1">
    <property type="entry name" value="RING-H2 FINGER PROTEIN ATL16"/>
    <property type="match status" value="1"/>
</dbReference>
<gene>
    <name evidence="16" type="ORF">RchiOBHm_Chr2g0168281</name>
</gene>
<comment type="pathway">
    <text evidence="3">Protein modification; protein ubiquitination.</text>
</comment>
<evidence type="ECO:0000256" key="12">
    <source>
        <dbReference type="ARBA" id="ARBA00023136"/>
    </source>
</evidence>